<dbReference type="InterPro" id="IPR023213">
    <property type="entry name" value="CAT-like_dom_sf"/>
</dbReference>
<accession>A0A8H3FRX3</accession>
<reference evidence="1" key="1">
    <citation type="submission" date="2021-03" db="EMBL/GenBank/DDBJ databases">
        <authorList>
            <person name="Tagirdzhanova G."/>
        </authorList>
    </citation>
    <scope>NUCLEOTIDE SEQUENCE</scope>
</reference>
<dbReference type="AlphaFoldDB" id="A0A8H3FRX3"/>
<dbReference type="PANTHER" id="PTHR42034:SF1">
    <property type="entry name" value="CONDENSATION DOMAIN-CONTAINING PROTEIN"/>
    <property type="match status" value="1"/>
</dbReference>
<dbReference type="PANTHER" id="PTHR42034">
    <property type="entry name" value="CHROMOSOME 7, WHOLE GENOME SHOTGUN SEQUENCE-RELATED"/>
    <property type="match status" value="1"/>
</dbReference>
<organism evidence="1 2">
    <name type="scientific">Imshaugia aleurites</name>
    <dbReference type="NCBI Taxonomy" id="172621"/>
    <lineage>
        <taxon>Eukaryota</taxon>
        <taxon>Fungi</taxon>
        <taxon>Dikarya</taxon>
        <taxon>Ascomycota</taxon>
        <taxon>Pezizomycotina</taxon>
        <taxon>Lecanoromycetes</taxon>
        <taxon>OSLEUM clade</taxon>
        <taxon>Lecanoromycetidae</taxon>
        <taxon>Lecanorales</taxon>
        <taxon>Lecanorineae</taxon>
        <taxon>Parmeliaceae</taxon>
        <taxon>Imshaugia</taxon>
    </lineage>
</organism>
<evidence type="ECO:0000313" key="2">
    <source>
        <dbReference type="Proteomes" id="UP000664534"/>
    </source>
</evidence>
<keyword evidence="2" id="KW-1185">Reference proteome</keyword>
<dbReference type="SUPFAM" id="SSF52777">
    <property type="entry name" value="CoA-dependent acyltransferases"/>
    <property type="match status" value="1"/>
</dbReference>
<evidence type="ECO:0008006" key="3">
    <source>
        <dbReference type="Google" id="ProtNLM"/>
    </source>
</evidence>
<dbReference type="Proteomes" id="UP000664534">
    <property type="component" value="Unassembled WGS sequence"/>
</dbReference>
<dbReference type="Gene3D" id="3.30.559.30">
    <property type="entry name" value="Nonribosomal peptide synthetase, condensation domain"/>
    <property type="match status" value="1"/>
</dbReference>
<dbReference type="Gene3D" id="3.30.559.10">
    <property type="entry name" value="Chloramphenicol acetyltransferase-like domain"/>
    <property type="match status" value="1"/>
</dbReference>
<sequence>MPWKMVSEGRFERPLGETEKLLWLIGASAFAFGKDEWHLFTTARLHLGCEALLGDEAVAALRKAWKSLRFEHPSIAVITDGATLTYDVPDVSSLEQWADKTFIVDRDTEEAEDVIASIGPCEQAQLHVLPHTRQIVLHTAHWRSDGRGLPQLLDRLLHFMTHPQLSSLRWGEETSRLTICLEDAANMIDQVSPADQARVKEMAGQLLKGSPALTISCIGDTDTQPGSPRRCLLSLTALQTAALISTCRARNLTVTAAVHAAIATTNIAHATLSSKGLDYRSSIRRDLRARLKEPHNSPASAAALFNTATIFSLPADGTWTDFAKHLTDEYRGSYDDEQFRLHRVYYRQLVADITHAATESSGTARAADVDISSIGLVENLLRREYGEGPGLVQVEDMAVSVNTCSRQAAVFVFTFRDCLNLYMTYNEAFYAREYMKRFLTEIKERLVAELGIGD</sequence>
<comment type="caution">
    <text evidence="1">The sequence shown here is derived from an EMBL/GenBank/DDBJ whole genome shotgun (WGS) entry which is preliminary data.</text>
</comment>
<dbReference type="EMBL" id="CAJPDT010000042">
    <property type="protein sequence ID" value="CAF9926181.1"/>
    <property type="molecule type" value="Genomic_DNA"/>
</dbReference>
<dbReference type="OrthoDB" id="2548233at2759"/>
<protein>
    <recommendedName>
        <fullName evidence="3">Condensation domain-containing protein</fullName>
    </recommendedName>
</protein>
<name>A0A8H3FRX3_9LECA</name>
<proteinExistence type="predicted"/>
<gene>
    <name evidence="1" type="ORF">IMSHALPRED_006887</name>
</gene>
<evidence type="ECO:0000313" key="1">
    <source>
        <dbReference type="EMBL" id="CAF9926181.1"/>
    </source>
</evidence>